<evidence type="ECO:0000313" key="3">
    <source>
        <dbReference type="Proteomes" id="UP001333110"/>
    </source>
</evidence>
<reference evidence="2 3" key="1">
    <citation type="journal article" date="2023" name="J. Hered.">
        <title>Chromosome-level genome of the wood stork (Mycteria americana) provides insight into avian chromosome evolution.</title>
        <authorList>
            <person name="Flamio R. Jr."/>
            <person name="Ramstad K.M."/>
        </authorList>
    </citation>
    <scope>NUCLEOTIDE SEQUENCE [LARGE SCALE GENOMIC DNA]</scope>
    <source>
        <strain evidence="2">JAX WOST 10</strain>
    </source>
</reference>
<evidence type="ECO:0000256" key="1">
    <source>
        <dbReference type="SAM" id="MobiDB-lite"/>
    </source>
</evidence>
<name>A0AAN7NSU0_MYCAM</name>
<feature type="compositionally biased region" description="Basic and acidic residues" evidence="1">
    <location>
        <begin position="131"/>
        <end position="145"/>
    </location>
</feature>
<dbReference type="Proteomes" id="UP001333110">
    <property type="component" value="Unassembled WGS sequence"/>
</dbReference>
<feature type="non-terminal residue" evidence="2">
    <location>
        <position position="236"/>
    </location>
</feature>
<feature type="compositionally biased region" description="Basic and acidic residues" evidence="1">
    <location>
        <begin position="76"/>
        <end position="94"/>
    </location>
</feature>
<comment type="caution">
    <text evidence="2">The sequence shown here is derived from an EMBL/GenBank/DDBJ whole genome shotgun (WGS) entry which is preliminary data.</text>
</comment>
<dbReference type="EMBL" id="JAUNZN010000008">
    <property type="protein sequence ID" value="KAK4817356.1"/>
    <property type="molecule type" value="Genomic_DNA"/>
</dbReference>
<feature type="region of interest" description="Disordered" evidence="1">
    <location>
        <begin position="71"/>
        <end position="94"/>
    </location>
</feature>
<dbReference type="AlphaFoldDB" id="A0AAN7NSU0"/>
<organism evidence="2 3">
    <name type="scientific">Mycteria americana</name>
    <name type="common">Wood stork</name>
    <dbReference type="NCBI Taxonomy" id="33587"/>
    <lineage>
        <taxon>Eukaryota</taxon>
        <taxon>Metazoa</taxon>
        <taxon>Chordata</taxon>
        <taxon>Craniata</taxon>
        <taxon>Vertebrata</taxon>
        <taxon>Euteleostomi</taxon>
        <taxon>Archelosauria</taxon>
        <taxon>Archosauria</taxon>
        <taxon>Dinosauria</taxon>
        <taxon>Saurischia</taxon>
        <taxon>Theropoda</taxon>
        <taxon>Coelurosauria</taxon>
        <taxon>Aves</taxon>
        <taxon>Neognathae</taxon>
        <taxon>Neoaves</taxon>
        <taxon>Aequornithes</taxon>
        <taxon>Ciconiiformes</taxon>
        <taxon>Ciconiidae</taxon>
        <taxon>Mycteria</taxon>
    </lineage>
</organism>
<evidence type="ECO:0000313" key="2">
    <source>
        <dbReference type="EMBL" id="KAK4817356.1"/>
    </source>
</evidence>
<protein>
    <submittedName>
        <fullName evidence="2">Uncharacterized protein</fullName>
    </submittedName>
</protein>
<accession>A0AAN7NSU0</accession>
<proteinExistence type="predicted"/>
<feature type="region of interest" description="Disordered" evidence="1">
    <location>
        <begin position="131"/>
        <end position="153"/>
    </location>
</feature>
<gene>
    <name evidence="2" type="ORF">QYF61_011038</name>
</gene>
<sequence>MALELAAERGQGSGRPVAGGLRGAGSIGAFWASLSQEKRYPSCFLNRTEGGDSSPLLRTGGATPAVLGPVLGSPVQERHGHTGETPAKDHEDDKGLEHLSCEDKLRELGLFSLEKAEGHLTMCMNTWREGAKRTEPGSFRSDRTRGSGHRPKHRRFPLSIRKRFFTVRVTEHRHRLPGEVVKAPTLEILKSRLDVVLSNGLWVTLLEQGVWTSVKEKRQGSDFFFAIAERGEFSLK</sequence>
<keyword evidence="3" id="KW-1185">Reference proteome</keyword>